<dbReference type="RefSeq" id="WP_184938713.1">
    <property type="nucleotide sequence ID" value="NZ_JACHJV010000001.1"/>
</dbReference>
<organism evidence="2 3">
    <name type="scientific">Kitasatospora kifunensis</name>
    <name type="common">Streptomyces kifunensis</name>
    <dbReference type="NCBI Taxonomy" id="58351"/>
    <lineage>
        <taxon>Bacteria</taxon>
        <taxon>Bacillati</taxon>
        <taxon>Actinomycetota</taxon>
        <taxon>Actinomycetes</taxon>
        <taxon>Kitasatosporales</taxon>
        <taxon>Streptomycetaceae</taxon>
        <taxon>Kitasatospora</taxon>
    </lineage>
</organism>
<evidence type="ECO:0000256" key="1">
    <source>
        <dbReference type="SAM" id="MobiDB-lite"/>
    </source>
</evidence>
<feature type="compositionally biased region" description="Basic and acidic residues" evidence="1">
    <location>
        <begin position="336"/>
        <end position="345"/>
    </location>
</feature>
<evidence type="ECO:0000313" key="3">
    <source>
        <dbReference type="Proteomes" id="UP000540506"/>
    </source>
</evidence>
<gene>
    <name evidence="2" type="ORF">FHR34_005014</name>
</gene>
<dbReference type="AlphaFoldDB" id="A0A7W7R713"/>
<feature type="region of interest" description="Disordered" evidence="1">
    <location>
        <begin position="319"/>
        <end position="345"/>
    </location>
</feature>
<evidence type="ECO:0000313" key="2">
    <source>
        <dbReference type="EMBL" id="MBB4926021.1"/>
    </source>
</evidence>
<dbReference type="EMBL" id="JACHJV010000001">
    <property type="protein sequence ID" value="MBB4926021.1"/>
    <property type="molecule type" value="Genomic_DNA"/>
</dbReference>
<sequence length="345" mass="36078">MLRFEGPWRITVVSKHAAFDQRVVVRGPYGAKVLPGQVGASMDVDMESWGLSLEHNYYGRNWQNNLRTIPGPVTEQGGVRSQVLTSNDCHWPGKAMDYPNFVVRLEQVVAQKPERREAPGAAPVPAATQSVRTSTGSGVGAAPVAGVVRRTSSSGGDGAGAQRGTQPGLVPAWQRPDSVLRETGIIGVEMRRRGMLVDQPSTPTTPARPAARPVGRPVAQPPVRPETQPDAQPEERPGIPAIPKFSEEPVVRPAWKTGAQADVVPGVRRAQPGIPSVPGVPLDSGQGGVRTSSGSGGAAAAMGQGVVRAERGVPPVAGQTGVRAAESGGQDLGSLIERELRADGS</sequence>
<accession>A0A7W7R713</accession>
<protein>
    <submittedName>
        <fullName evidence="2">Uncharacterized protein</fullName>
    </submittedName>
</protein>
<keyword evidence="3" id="KW-1185">Reference proteome</keyword>
<feature type="region of interest" description="Disordered" evidence="1">
    <location>
        <begin position="195"/>
        <end position="242"/>
    </location>
</feature>
<feature type="compositionally biased region" description="Low complexity" evidence="1">
    <location>
        <begin position="289"/>
        <end position="303"/>
    </location>
</feature>
<feature type="region of interest" description="Disordered" evidence="1">
    <location>
        <begin position="274"/>
        <end position="303"/>
    </location>
</feature>
<dbReference type="Proteomes" id="UP000540506">
    <property type="component" value="Unassembled WGS sequence"/>
</dbReference>
<name>A0A7W7R713_KITKI</name>
<feature type="compositionally biased region" description="Low complexity" evidence="1">
    <location>
        <begin position="200"/>
        <end position="218"/>
    </location>
</feature>
<reference evidence="2 3" key="1">
    <citation type="submission" date="2020-08" db="EMBL/GenBank/DDBJ databases">
        <title>Sequencing the genomes of 1000 actinobacteria strains.</title>
        <authorList>
            <person name="Klenk H.-P."/>
        </authorList>
    </citation>
    <scope>NUCLEOTIDE SEQUENCE [LARGE SCALE GENOMIC DNA]</scope>
    <source>
        <strain evidence="2 3">DSM 41654</strain>
    </source>
</reference>
<proteinExistence type="predicted"/>
<comment type="caution">
    <text evidence="2">The sequence shown here is derived from an EMBL/GenBank/DDBJ whole genome shotgun (WGS) entry which is preliminary data.</text>
</comment>
<feature type="region of interest" description="Disordered" evidence="1">
    <location>
        <begin position="113"/>
        <end position="172"/>
    </location>
</feature>